<dbReference type="Proteomes" id="UP001153332">
    <property type="component" value="Unassembled WGS sequence"/>
</dbReference>
<accession>A0ACC2JPR6</accession>
<organism evidence="1 2">
    <name type="scientific">Lasiodiplodia mahajangana</name>
    <dbReference type="NCBI Taxonomy" id="1108764"/>
    <lineage>
        <taxon>Eukaryota</taxon>
        <taxon>Fungi</taxon>
        <taxon>Dikarya</taxon>
        <taxon>Ascomycota</taxon>
        <taxon>Pezizomycotina</taxon>
        <taxon>Dothideomycetes</taxon>
        <taxon>Dothideomycetes incertae sedis</taxon>
        <taxon>Botryosphaeriales</taxon>
        <taxon>Botryosphaeriaceae</taxon>
        <taxon>Lasiodiplodia</taxon>
    </lineage>
</organism>
<keyword evidence="2" id="KW-1185">Reference proteome</keyword>
<sequence>MTIINSSKMMGEDEANSKQHKAYTLLIELLSYQFAFPVQWIDTQRELLLSESGVQRIIEIGPANVLASMAKKAAKKLVGESDAARSFEREYLHIDSLDDARKIYYEYDSSSSYAPDPNASDDTIPSAPSPPTAPETHLAPVPISEAPPVTAPSLPTAPLAIVDREFTPIEVIITLVAQKLRCAFDQIDSKESIQSLSKGKSTLQNELIGDLAAEFGDVLPDGSEGSALEALAESLSSGFSGKPGKSLKQLLDRFLSSKMPGGFGQTELATYLSSRWGLGSNSQLAVQCFCVTIEPSSRLPDVSQVHKFLDKAVAQYTKHAGIALPTQATSEISQTNQNTAVQVDKSELDALKNEHNHVLWKQLQVLAQHLGVNIKPNESTDPKETNGPQQQLDQVYAEFGDDYISRIQGIFDSKKERRYSSWWNWVREDVARLLQHDNSPLSEQRLQALMNRWTPELENMLRHYSQNRQERNMAGDLLKLKPATPRASSSVFRFSETPKAPRTFVDDKGHIQYTENPRVGLSGTEISQASYYDFVSSADRGIHGRGFVSCLRRGDEGWQYDNELTNTYHNALLVGTTTGISYAGKTALVTGAGPGSIGIEVVRGLLSGGARVIVTTSRSPAAVGPTMADIYKQIGACNSELILLPFNAASKKDVEDLIAYIYNDDGQGLGLDIDFVVPFAAIPEPGREIDALDSLSELAHRAMLTNVLRMLGCIKQEKQKRSYVGRPTTVILPLSPNHGDFGGDGLYSESKISLETLFNRYRSESWSNYLSIIGAVIGWTRGTGLMSANNIVAEGIEKLGFMTFSAEEMAFNLLALFSPSIINHSALEPVYADLSGGLMGFQKLKDHIISTRKAIKTKQQERQAICAERERQQEVLRGPKISTGHSQKKSSPQRKRSNILQQFPKLSSHKDMTAGLESLVGMVDLSRTIVVVGCSELGPWGSLRTRWQMESQGKLGLDGLTEMAWAMGLVEHNHSDLVDGKPYVGWVDTESKKPVEEDEFEARYGDYIMKHSGIRTMEPESLDGYDPLKKEVLQEVVIDEDLPVFNTSESLARSFKLRHGDKVDISPRDTDLESWSVVVKRGATFFVPKATNGHQSVAGQLPKGWNASTYGVPEDIISQVDPVTLYVLCCVSEAMFSAGIEDPFELYKHVHASEIGNFIGSGAGGLKSTREMYRHRYRDTPVQGDILQETFLNSMAAWTNMLLFGAAGPIRTPTGTNRLTWHARASDPEGSRSP</sequence>
<dbReference type="EMBL" id="JAPUUL010000778">
    <property type="protein sequence ID" value="KAJ8129389.1"/>
    <property type="molecule type" value="Genomic_DNA"/>
</dbReference>
<name>A0ACC2JPR6_9PEZI</name>
<gene>
    <name evidence="1" type="ORF">O1611_g4241</name>
</gene>
<comment type="caution">
    <text evidence="1">The sequence shown here is derived from an EMBL/GenBank/DDBJ whole genome shotgun (WGS) entry which is preliminary data.</text>
</comment>
<proteinExistence type="predicted"/>
<protein>
    <submittedName>
        <fullName evidence="1">Uncharacterized protein</fullName>
    </submittedName>
</protein>
<evidence type="ECO:0000313" key="2">
    <source>
        <dbReference type="Proteomes" id="UP001153332"/>
    </source>
</evidence>
<reference evidence="1" key="1">
    <citation type="submission" date="2022-12" db="EMBL/GenBank/DDBJ databases">
        <title>Genome Sequence of Lasiodiplodia mahajangana.</title>
        <authorList>
            <person name="Buettner E."/>
        </authorList>
    </citation>
    <scope>NUCLEOTIDE SEQUENCE</scope>
    <source>
        <strain evidence="1">VT137</strain>
    </source>
</reference>
<evidence type="ECO:0000313" key="1">
    <source>
        <dbReference type="EMBL" id="KAJ8129389.1"/>
    </source>
</evidence>